<dbReference type="SUPFAM" id="SSF49764">
    <property type="entry name" value="HSP20-like chaperones"/>
    <property type="match status" value="1"/>
</dbReference>
<accession>A0ABW6JXP6</accession>
<gene>
    <name evidence="1" type="ORF">ACFYKT_05610</name>
</gene>
<comment type="caution">
    <text evidence="1">The sequence shown here is derived from an EMBL/GenBank/DDBJ whole genome shotgun (WGS) entry which is preliminary data.</text>
</comment>
<reference evidence="1 2" key="1">
    <citation type="submission" date="2024-08" db="EMBL/GenBank/DDBJ databases">
        <title>Two novel Cytobacillus novel species.</title>
        <authorList>
            <person name="Liu G."/>
        </authorList>
    </citation>
    <scope>NUCLEOTIDE SEQUENCE [LARGE SCALE GENOMIC DNA]</scope>
    <source>
        <strain evidence="1 2">FJAT-53684</strain>
    </source>
</reference>
<protein>
    <submittedName>
        <fullName evidence="1">Hsp20/alpha crystallin family protein</fullName>
    </submittedName>
</protein>
<keyword evidence="2" id="KW-1185">Reference proteome</keyword>
<evidence type="ECO:0000313" key="1">
    <source>
        <dbReference type="EMBL" id="MFE8695840.1"/>
    </source>
</evidence>
<dbReference type="RefSeq" id="WP_389216639.1">
    <property type="nucleotide sequence ID" value="NZ_JBIACJ010000002.1"/>
</dbReference>
<sequence length="157" mass="18281">MFPWNLFPFHKDTKQKMQQMNPEDINKYIQNMMGQMIPEQMQGMMNPQDLAKGFQTGQKPQGQASSLPSSVFETHDSVYVRVPIKNEEWRKDMKLYHTSNQMIIEHIPEYDDKHIITLPALVKKKGTTAQIKDGILEVKIPKNIDMQFSEIDVTDID</sequence>
<organism evidence="1 2">
    <name type="scientific">Cytobacillus mangrovibacter</name>
    <dbReference type="NCBI Taxonomy" id="3299024"/>
    <lineage>
        <taxon>Bacteria</taxon>
        <taxon>Bacillati</taxon>
        <taxon>Bacillota</taxon>
        <taxon>Bacilli</taxon>
        <taxon>Bacillales</taxon>
        <taxon>Bacillaceae</taxon>
        <taxon>Cytobacillus</taxon>
    </lineage>
</organism>
<dbReference type="Gene3D" id="2.60.40.790">
    <property type="match status" value="1"/>
</dbReference>
<dbReference type="Proteomes" id="UP001601058">
    <property type="component" value="Unassembled WGS sequence"/>
</dbReference>
<dbReference type="EMBL" id="JBIACJ010000002">
    <property type="protein sequence ID" value="MFE8695840.1"/>
    <property type="molecule type" value="Genomic_DNA"/>
</dbReference>
<dbReference type="InterPro" id="IPR008978">
    <property type="entry name" value="HSP20-like_chaperone"/>
</dbReference>
<name>A0ABW6JXP6_9BACI</name>
<evidence type="ECO:0000313" key="2">
    <source>
        <dbReference type="Proteomes" id="UP001601058"/>
    </source>
</evidence>
<proteinExistence type="predicted"/>
<dbReference type="CDD" id="cd00298">
    <property type="entry name" value="ACD_sHsps_p23-like"/>
    <property type="match status" value="1"/>
</dbReference>